<accession>A0ABP3FSU6</accession>
<dbReference type="RefSeq" id="WP_343797428.1">
    <property type="nucleotide sequence ID" value="NZ_BAAADJ010000014.1"/>
</dbReference>
<organism evidence="2 3">
    <name type="scientific">Bacillus carboniphilus</name>
    <dbReference type="NCBI Taxonomy" id="86663"/>
    <lineage>
        <taxon>Bacteria</taxon>
        <taxon>Bacillati</taxon>
        <taxon>Bacillota</taxon>
        <taxon>Bacilli</taxon>
        <taxon>Bacillales</taxon>
        <taxon>Bacillaceae</taxon>
        <taxon>Bacillus</taxon>
    </lineage>
</organism>
<dbReference type="Proteomes" id="UP001500782">
    <property type="component" value="Unassembled WGS sequence"/>
</dbReference>
<dbReference type="Pfam" id="PF08378">
    <property type="entry name" value="NERD"/>
    <property type="match status" value="1"/>
</dbReference>
<reference evidence="3" key="1">
    <citation type="journal article" date="2019" name="Int. J. Syst. Evol. Microbiol.">
        <title>The Global Catalogue of Microorganisms (GCM) 10K type strain sequencing project: providing services to taxonomists for standard genome sequencing and annotation.</title>
        <authorList>
            <consortium name="The Broad Institute Genomics Platform"/>
            <consortium name="The Broad Institute Genome Sequencing Center for Infectious Disease"/>
            <person name="Wu L."/>
            <person name="Ma J."/>
        </authorList>
    </citation>
    <scope>NUCLEOTIDE SEQUENCE [LARGE SCALE GENOMIC DNA]</scope>
    <source>
        <strain evidence="3">JCM 9731</strain>
    </source>
</reference>
<dbReference type="InterPro" id="IPR046612">
    <property type="entry name" value="DUF6671"/>
</dbReference>
<evidence type="ECO:0000259" key="1">
    <source>
        <dbReference type="PROSITE" id="PS50965"/>
    </source>
</evidence>
<gene>
    <name evidence="2" type="ORF">GCM10008967_12840</name>
</gene>
<dbReference type="InterPro" id="IPR011528">
    <property type="entry name" value="NERD"/>
</dbReference>
<evidence type="ECO:0000313" key="3">
    <source>
        <dbReference type="Proteomes" id="UP001500782"/>
    </source>
</evidence>
<feature type="domain" description="NERD" evidence="1">
    <location>
        <begin position="39"/>
        <end position="149"/>
    </location>
</feature>
<dbReference type="Pfam" id="PF20376">
    <property type="entry name" value="DUF6671"/>
    <property type="match status" value="1"/>
</dbReference>
<dbReference type="PROSITE" id="PS50965">
    <property type="entry name" value="NERD"/>
    <property type="match status" value="1"/>
</dbReference>
<proteinExistence type="predicted"/>
<dbReference type="EMBL" id="BAAADJ010000014">
    <property type="protein sequence ID" value="GAA0323758.1"/>
    <property type="molecule type" value="Genomic_DNA"/>
</dbReference>
<keyword evidence="3" id="KW-1185">Reference proteome</keyword>
<sequence>MDIVKPLVVSEKLSILRSLYKRSVLTQQDQLYYYQNLEKGFEGERRFDQLIRKLPMDGLLLSDLNYETNHSNVQIDKILITQDTIDLFEIKNLEGDYYYEEERWLSSTKTEITNPLHQLRRGESLFKRIIPHIDTSFRFNAHLIFVNPEFHLYHSPHEPQIIYPTQLNRYLNTLQMRHSKINNKQRKLANRLRSLCIKAPLKNVPEYSYEKLKKGIICPVCDSFLHSLVGRKLECSHCEHKEDVTSAVMRNVEEFKLLFPNLKITTGVIHEWCNIDASRKTILRILSKHYNRVGNSNGTYYVHH</sequence>
<comment type="caution">
    <text evidence="2">The sequence shown here is derived from an EMBL/GenBank/DDBJ whole genome shotgun (WGS) entry which is preliminary data.</text>
</comment>
<name>A0ABP3FSU6_9BACI</name>
<protein>
    <recommendedName>
        <fullName evidence="1">NERD domain-containing protein</fullName>
    </recommendedName>
</protein>
<evidence type="ECO:0000313" key="2">
    <source>
        <dbReference type="EMBL" id="GAA0323758.1"/>
    </source>
</evidence>